<comment type="subcellular location">
    <subcellularLocation>
        <location evidence="1">Secreted</location>
    </subcellularLocation>
</comment>
<evidence type="ECO:0000256" key="6">
    <source>
        <dbReference type="ARBA" id="ARBA00022729"/>
    </source>
</evidence>
<evidence type="ECO:0000256" key="10">
    <source>
        <dbReference type="RuleBase" id="RU000354"/>
    </source>
</evidence>
<keyword evidence="8" id="KW-1015">Disulfide bond</keyword>
<evidence type="ECO:0000313" key="14">
    <source>
        <dbReference type="Ensembl" id="ENSTRUP00000080650.1"/>
    </source>
</evidence>
<feature type="region of interest" description="Disordered" evidence="11">
    <location>
        <begin position="270"/>
        <end position="297"/>
    </location>
</feature>
<dbReference type="InterPro" id="IPR017948">
    <property type="entry name" value="TGFb_CS"/>
</dbReference>
<dbReference type="Pfam" id="PF00019">
    <property type="entry name" value="TGF_beta"/>
    <property type="match status" value="1"/>
</dbReference>
<dbReference type="InterPro" id="IPR029034">
    <property type="entry name" value="Cystine-knot_cytokine"/>
</dbReference>
<reference evidence="14 15" key="1">
    <citation type="journal article" date="2011" name="Genome Biol. Evol.">
        <title>Integration of the genetic map and genome assembly of fugu facilitates insights into distinct features of genome evolution in teleosts and mammals.</title>
        <authorList>
            <person name="Kai W."/>
            <person name="Kikuchi K."/>
            <person name="Tohari S."/>
            <person name="Chew A.K."/>
            <person name="Tay A."/>
            <person name="Fujiwara A."/>
            <person name="Hosoya S."/>
            <person name="Suetake H."/>
            <person name="Naruse K."/>
            <person name="Brenner S."/>
            <person name="Suzuki Y."/>
            <person name="Venkatesh B."/>
        </authorList>
    </citation>
    <scope>NUCLEOTIDE SEQUENCE [LARGE SCALE GENOMIC DNA]</scope>
</reference>
<dbReference type="PANTHER" id="PTHR11848:SF159">
    <property type="entry name" value="NODAL HOMOLOG"/>
    <property type="match status" value="1"/>
</dbReference>
<keyword evidence="5" id="KW-0165">Cleavage on pair of basic residues</keyword>
<reference evidence="14" key="3">
    <citation type="submission" date="2025-09" db="UniProtKB">
        <authorList>
            <consortium name="Ensembl"/>
        </authorList>
    </citation>
    <scope>IDENTIFICATION</scope>
</reference>
<dbReference type="Gene3D" id="2.10.90.10">
    <property type="entry name" value="Cystine-knot cytokines"/>
    <property type="match status" value="1"/>
</dbReference>
<feature type="compositionally biased region" description="Low complexity" evidence="11">
    <location>
        <begin position="279"/>
        <end position="292"/>
    </location>
</feature>
<feature type="domain" description="TGF-beta family profile" evidence="13">
    <location>
        <begin position="281"/>
        <end position="431"/>
    </location>
</feature>
<dbReference type="InterPro" id="IPR015615">
    <property type="entry name" value="TGF-beta-rel"/>
</dbReference>
<dbReference type="Pfam" id="PF00688">
    <property type="entry name" value="TGFb_propeptide"/>
    <property type="match status" value="1"/>
</dbReference>
<feature type="chain" id="PRO_5025631904" evidence="12">
    <location>
        <begin position="22"/>
        <end position="431"/>
    </location>
</feature>
<dbReference type="AlphaFoldDB" id="A0A674P480"/>
<accession>A0A674P480</accession>
<protein>
    <submittedName>
        <fullName evidence="14">Nodal-related 1</fullName>
    </submittedName>
</protein>
<evidence type="ECO:0000256" key="3">
    <source>
        <dbReference type="ARBA" id="ARBA00022473"/>
    </source>
</evidence>
<keyword evidence="7 10" id="KW-0339">Growth factor</keyword>
<dbReference type="CDD" id="cd13759">
    <property type="entry name" value="TGF_beta_NODAL"/>
    <property type="match status" value="1"/>
</dbReference>
<dbReference type="InterPro" id="IPR001111">
    <property type="entry name" value="TGF-b_propeptide"/>
</dbReference>
<keyword evidence="15" id="KW-1185">Reference proteome</keyword>
<evidence type="ECO:0000259" key="13">
    <source>
        <dbReference type="PROSITE" id="PS51362"/>
    </source>
</evidence>
<name>A0A674P480_TAKRU</name>
<dbReference type="GeneTree" id="ENSGT00940000163919"/>
<keyword evidence="3" id="KW-0217">Developmental protein</keyword>
<evidence type="ECO:0000256" key="7">
    <source>
        <dbReference type="ARBA" id="ARBA00023030"/>
    </source>
</evidence>
<dbReference type="GO" id="GO:0009888">
    <property type="term" value="P:tissue development"/>
    <property type="evidence" value="ECO:0007669"/>
    <property type="project" value="UniProtKB-ARBA"/>
</dbReference>
<dbReference type="PROSITE" id="PS51362">
    <property type="entry name" value="TGF_BETA_2"/>
    <property type="match status" value="1"/>
</dbReference>
<dbReference type="SMART" id="SM00204">
    <property type="entry name" value="TGFB"/>
    <property type="match status" value="1"/>
</dbReference>
<dbReference type="PROSITE" id="PS00250">
    <property type="entry name" value="TGF_BETA_1"/>
    <property type="match status" value="1"/>
</dbReference>
<dbReference type="InterPro" id="IPR001839">
    <property type="entry name" value="TGF-b_C"/>
</dbReference>
<gene>
    <name evidence="14" type="primary">LOC101080119</name>
</gene>
<feature type="signal peptide" evidence="12">
    <location>
        <begin position="1"/>
        <end position="21"/>
    </location>
</feature>
<keyword evidence="4" id="KW-0964">Secreted</keyword>
<dbReference type="GO" id="GO:0005125">
    <property type="term" value="F:cytokine activity"/>
    <property type="evidence" value="ECO:0007669"/>
    <property type="project" value="TreeGrafter"/>
</dbReference>
<dbReference type="Gene3D" id="2.60.120.970">
    <property type="match status" value="1"/>
</dbReference>
<comment type="similarity">
    <text evidence="2 10">Belongs to the TGF-beta family.</text>
</comment>
<evidence type="ECO:0000256" key="1">
    <source>
        <dbReference type="ARBA" id="ARBA00004613"/>
    </source>
</evidence>
<reference evidence="14" key="2">
    <citation type="submission" date="2025-08" db="UniProtKB">
        <authorList>
            <consortium name="Ensembl"/>
        </authorList>
    </citation>
    <scope>IDENTIFICATION</scope>
</reference>
<evidence type="ECO:0000256" key="9">
    <source>
        <dbReference type="ARBA" id="ARBA00023180"/>
    </source>
</evidence>
<dbReference type="GO" id="GO:0008083">
    <property type="term" value="F:growth factor activity"/>
    <property type="evidence" value="ECO:0007669"/>
    <property type="project" value="UniProtKB-KW"/>
</dbReference>
<dbReference type="PANTHER" id="PTHR11848">
    <property type="entry name" value="TGF-BETA FAMILY"/>
    <property type="match status" value="1"/>
</dbReference>
<organism evidence="14 15">
    <name type="scientific">Takifugu rubripes</name>
    <name type="common">Japanese pufferfish</name>
    <name type="synonym">Fugu rubripes</name>
    <dbReference type="NCBI Taxonomy" id="31033"/>
    <lineage>
        <taxon>Eukaryota</taxon>
        <taxon>Metazoa</taxon>
        <taxon>Chordata</taxon>
        <taxon>Craniata</taxon>
        <taxon>Vertebrata</taxon>
        <taxon>Euteleostomi</taxon>
        <taxon>Actinopterygii</taxon>
        <taxon>Neopterygii</taxon>
        <taxon>Teleostei</taxon>
        <taxon>Neoteleostei</taxon>
        <taxon>Acanthomorphata</taxon>
        <taxon>Eupercaria</taxon>
        <taxon>Tetraodontiformes</taxon>
        <taxon>Tetradontoidea</taxon>
        <taxon>Tetraodontidae</taxon>
        <taxon>Takifugu</taxon>
    </lineage>
</organism>
<dbReference type="GO" id="GO:0005615">
    <property type="term" value="C:extracellular space"/>
    <property type="evidence" value="ECO:0007669"/>
    <property type="project" value="TreeGrafter"/>
</dbReference>
<evidence type="ECO:0000256" key="11">
    <source>
        <dbReference type="SAM" id="MobiDB-lite"/>
    </source>
</evidence>
<evidence type="ECO:0000256" key="4">
    <source>
        <dbReference type="ARBA" id="ARBA00022525"/>
    </source>
</evidence>
<dbReference type="GO" id="GO:0007369">
    <property type="term" value="P:gastrulation"/>
    <property type="evidence" value="ECO:0007669"/>
    <property type="project" value="UniProtKB-ARBA"/>
</dbReference>
<proteinExistence type="inferred from homology"/>
<dbReference type="Proteomes" id="UP000005226">
    <property type="component" value="Chromosome 6"/>
</dbReference>
<dbReference type="SUPFAM" id="SSF57501">
    <property type="entry name" value="Cystine-knot cytokines"/>
    <property type="match status" value="1"/>
</dbReference>
<keyword evidence="9" id="KW-0325">Glycoprotein</keyword>
<dbReference type="Ensembl" id="ENSTRUT00000069154.1">
    <property type="protein sequence ID" value="ENSTRUP00000080650.1"/>
    <property type="gene ID" value="ENSTRUG00000032378.1"/>
</dbReference>
<sequence length="431" mass="49187">MRGLNMEFSLALFLLVDLVLGAQPHAGIHPNTLLRGTDEGSRGAVQRQQVSRLPLYMMQLYRTMLTEDRERTAASSVSRPEDNPALHHSDSVISLVAMSCRQLSRRWSVTFDMSSISASHNIHLAEVRIRLPAFAEAFKVSVDIYHSSRDQCEGSDCAENRVFLGRLRAHPSSLVSPSTWKVLNMTETLRRWLLQDVPAQRPQEEVGEDQEVVRHSTTDRVMMVVFSRQNPASQRTPTLIHTAERSKYVSLDRERPPGSVAAALQLRGHRVRRHHRSQQQRQRVAVAAPASKPAEEEKKDALCRRVDMWVDFEKIGWSEWMIYPKRYNAYRCEGSCPSPVDETLTPTNHAYMQVRWRFTLQDASSAAHTTDVLITPFFSLQSLLKLHHPDKVPCVSCVPTRLAPLSMLYYENGQMVMRHHEDMVVEECGCH</sequence>
<keyword evidence="6 12" id="KW-0732">Signal</keyword>
<evidence type="ECO:0000256" key="5">
    <source>
        <dbReference type="ARBA" id="ARBA00022685"/>
    </source>
</evidence>
<evidence type="ECO:0000256" key="12">
    <source>
        <dbReference type="SAM" id="SignalP"/>
    </source>
</evidence>
<evidence type="ECO:0000313" key="15">
    <source>
        <dbReference type="Proteomes" id="UP000005226"/>
    </source>
</evidence>
<dbReference type="InParanoid" id="A0A674P480"/>
<evidence type="ECO:0000256" key="8">
    <source>
        <dbReference type="ARBA" id="ARBA00023157"/>
    </source>
</evidence>
<evidence type="ECO:0000256" key="2">
    <source>
        <dbReference type="ARBA" id="ARBA00006656"/>
    </source>
</evidence>